<dbReference type="RefSeq" id="WP_166007131.1">
    <property type="nucleotide sequence ID" value="NZ_CP049886.1"/>
</dbReference>
<name>A0A6G8ALV1_9ENTE</name>
<dbReference type="SUPFAM" id="SSF52540">
    <property type="entry name" value="P-loop containing nucleoside triphosphate hydrolases"/>
    <property type="match status" value="1"/>
</dbReference>
<proteinExistence type="predicted"/>
<keyword evidence="5 11" id="KW-0067">ATP-binding</keyword>
<sequence length="582" mass="64739">MNTKQHPLKRFWPYLNKFKIELLLALFLGILSGLSSVLMTYEIGRGIDAMVGVGNVDFPLLKKVIMYLVGLLITAAITQWLVQIIGNKIAYHSVAKLREDAFTHLNDLPINFYDQTPHGSLISRFTNDLDLVSEACTAIFNNLFTGMTVVIIAFVSMVKINVSLTILIVISTGVIFIISWLVARASQKRFTAQQQIIGDMSSFINEIVGNQKIVKAFHYEDLSENRFNELNMALQIEGQKAQFNSSLTNPLSRFIDHLAYVLIGLLGASILIAQPKAMTVGLISSFTIYSAQFTKPFIELSGLTTQIQGGIAGLERIFFLLDQTTEIDSSTRKLDLNKTIGKITFNKVDFSYLPTQPLISDFNLIVNPGETIAIVGKTGAGKSTLVNLLMRFYDVTNGEILLDDVNIQDYSRASLRKSFGMVLQDTWLFDGTIKDNLKFGKTNATDEEVVAGAKAANIHQFIMKLPQQYETVIGNAGVKISDGQRQLLTIARTMISEPPMLILDEATSSVDTLTEKIIQETFQKMMAGRTSFVIAHRLSTIEKADKILVMEQGQIIEIGSHTELLAKEDGPYKQLYNSQFSK</sequence>
<dbReference type="PANTHER" id="PTHR43394:SF1">
    <property type="entry name" value="ATP-BINDING CASSETTE SUB-FAMILY B MEMBER 10, MITOCHONDRIAL"/>
    <property type="match status" value="1"/>
</dbReference>
<dbReference type="PROSITE" id="PS50893">
    <property type="entry name" value="ABC_TRANSPORTER_2"/>
    <property type="match status" value="1"/>
</dbReference>
<dbReference type="SMART" id="SM00382">
    <property type="entry name" value="AAA"/>
    <property type="match status" value="1"/>
</dbReference>
<dbReference type="InterPro" id="IPR011527">
    <property type="entry name" value="ABC1_TM_dom"/>
</dbReference>
<feature type="transmembrane region" description="Helical" evidence="8">
    <location>
        <begin position="20"/>
        <end position="44"/>
    </location>
</feature>
<keyword evidence="6 8" id="KW-1133">Transmembrane helix</keyword>
<dbReference type="PANTHER" id="PTHR43394">
    <property type="entry name" value="ATP-DEPENDENT PERMEASE MDL1, MITOCHONDRIAL"/>
    <property type="match status" value="1"/>
</dbReference>
<dbReference type="GO" id="GO:0005524">
    <property type="term" value="F:ATP binding"/>
    <property type="evidence" value="ECO:0007669"/>
    <property type="project" value="UniProtKB-KW"/>
</dbReference>
<evidence type="ECO:0000256" key="8">
    <source>
        <dbReference type="SAM" id="Phobius"/>
    </source>
</evidence>
<gene>
    <name evidence="11" type="ORF">G7081_02500</name>
</gene>
<keyword evidence="2" id="KW-0813">Transport</keyword>
<dbReference type="EMBL" id="CP049886">
    <property type="protein sequence ID" value="QIL46038.1"/>
    <property type="molecule type" value="Genomic_DNA"/>
</dbReference>
<keyword evidence="4" id="KW-0547">Nucleotide-binding</keyword>
<evidence type="ECO:0000256" key="3">
    <source>
        <dbReference type="ARBA" id="ARBA00022692"/>
    </source>
</evidence>
<feature type="domain" description="ABC transporter" evidence="9">
    <location>
        <begin position="343"/>
        <end position="577"/>
    </location>
</feature>
<dbReference type="AlphaFoldDB" id="A0A6G8ALV1"/>
<dbReference type="Gene3D" id="3.40.50.300">
    <property type="entry name" value="P-loop containing nucleotide triphosphate hydrolases"/>
    <property type="match status" value="1"/>
</dbReference>
<feature type="transmembrane region" description="Helical" evidence="8">
    <location>
        <begin position="139"/>
        <end position="158"/>
    </location>
</feature>
<evidence type="ECO:0000256" key="7">
    <source>
        <dbReference type="ARBA" id="ARBA00023136"/>
    </source>
</evidence>
<keyword evidence="7 8" id="KW-0472">Membrane</keyword>
<dbReference type="Gene3D" id="1.20.1560.10">
    <property type="entry name" value="ABC transporter type 1, transmembrane domain"/>
    <property type="match status" value="1"/>
</dbReference>
<protein>
    <submittedName>
        <fullName evidence="11">ABC transporter ATP-binding protein</fullName>
    </submittedName>
</protein>
<dbReference type="Pfam" id="PF00664">
    <property type="entry name" value="ABC_membrane"/>
    <property type="match status" value="1"/>
</dbReference>
<dbReference type="FunFam" id="3.40.50.300:FF:000287">
    <property type="entry name" value="Multidrug ABC transporter ATP-binding protein"/>
    <property type="match status" value="1"/>
</dbReference>
<keyword evidence="3 8" id="KW-0812">Transmembrane</keyword>
<dbReference type="KEGG" id="vah:G7081_02500"/>
<feature type="transmembrane region" description="Helical" evidence="8">
    <location>
        <begin position="254"/>
        <end position="273"/>
    </location>
</feature>
<organism evidence="11 12">
    <name type="scientific">Vagococcus coleopterorum</name>
    <dbReference type="NCBI Taxonomy" id="2714946"/>
    <lineage>
        <taxon>Bacteria</taxon>
        <taxon>Bacillati</taxon>
        <taxon>Bacillota</taxon>
        <taxon>Bacilli</taxon>
        <taxon>Lactobacillales</taxon>
        <taxon>Enterococcaceae</taxon>
        <taxon>Vagococcus</taxon>
    </lineage>
</organism>
<dbReference type="InterPro" id="IPR036640">
    <property type="entry name" value="ABC1_TM_sf"/>
</dbReference>
<evidence type="ECO:0000259" key="9">
    <source>
        <dbReference type="PROSITE" id="PS50893"/>
    </source>
</evidence>
<dbReference type="InterPro" id="IPR027417">
    <property type="entry name" value="P-loop_NTPase"/>
</dbReference>
<evidence type="ECO:0000313" key="11">
    <source>
        <dbReference type="EMBL" id="QIL46038.1"/>
    </source>
</evidence>
<feature type="transmembrane region" description="Helical" evidence="8">
    <location>
        <begin position="64"/>
        <end position="82"/>
    </location>
</feature>
<accession>A0A6G8ALV1</accession>
<keyword evidence="12" id="KW-1185">Reference proteome</keyword>
<dbReference type="CDD" id="cd18547">
    <property type="entry name" value="ABC_6TM_Tm288_like"/>
    <property type="match status" value="1"/>
</dbReference>
<dbReference type="InterPro" id="IPR003593">
    <property type="entry name" value="AAA+_ATPase"/>
</dbReference>
<feature type="transmembrane region" description="Helical" evidence="8">
    <location>
        <begin position="164"/>
        <end position="183"/>
    </location>
</feature>
<evidence type="ECO:0000313" key="12">
    <source>
        <dbReference type="Proteomes" id="UP000500890"/>
    </source>
</evidence>
<evidence type="ECO:0000256" key="6">
    <source>
        <dbReference type="ARBA" id="ARBA00022989"/>
    </source>
</evidence>
<dbReference type="Proteomes" id="UP000500890">
    <property type="component" value="Chromosome"/>
</dbReference>
<reference evidence="11 12" key="1">
    <citation type="submission" date="2020-03" db="EMBL/GenBank/DDBJ databases">
        <title>Vagococcus sp. nov., isolated from beetles.</title>
        <authorList>
            <person name="Hyun D.-W."/>
            <person name="Bae J.-W."/>
        </authorList>
    </citation>
    <scope>NUCLEOTIDE SEQUENCE [LARGE SCALE GENOMIC DNA]</scope>
    <source>
        <strain evidence="11 12">HDW17A</strain>
    </source>
</reference>
<dbReference type="InterPro" id="IPR039421">
    <property type="entry name" value="Type_1_exporter"/>
</dbReference>
<dbReference type="GO" id="GO:0005886">
    <property type="term" value="C:plasma membrane"/>
    <property type="evidence" value="ECO:0007669"/>
    <property type="project" value="UniProtKB-SubCell"/>
</dbReference>
<evidence type="ECO:0000256" key="5">
    <source>
        <dbReference type="ARBA" id="ARBA00022840"/>
    </source>
</evidence>
<evidence type="ECO:0000256" key="1">
    <source>
        <dbReference type="ARBA" id="ARBA00004651"/>
    </source>
</evidence>
<dbReference type="GO" id="GO:0015421">
    <property type="term" value="F:ABC-type oligopeptide transporter activity"/>
    <property type="evidence" value="ECO:0007669"/>
    <property type="project" value="TreeGrafter"/>
</dbReference>
<comment type="subcellular location">
    <subcellularLocation>
        <location evidence="1">Cell membrane</location>
        <topology evidence="1">Multi-pass membrane protein</topology>
    </subcellularLocation>
</comment>
<feature type="domain" description="ABC transmembrane type-1" evidence="10">
    <location>
        <begin position="23"/>
        <end position="309"/>
    </location>
</feature>
<evidence type="ECO:0000256" key="4">
    <source>
        <dbReference type="ARBA" id="ARBA00022741"/>
    </source>
</evidence>
<dbReference type="PROSITE" id="PS50929">
    <property type="entry name" value="ABC_TM1F"/>
    <property type="match status" value="1"/>
</dbReference>
<evidence type="ECO:0000256" key="2">
    <source>
        <dbReference type="ARBA" id="ARBA00022448"/>
    </source>
</evidence>
<dbReference type="GO" id="GO:0016887">
    <property type="term" value="F:ATP hydrolysis activity"/>
    <property type="evidence" value="ECO:0007669"/>
    <property type="project" value="InterPro"/>
</dbReference>
<evidence type="ECO:0000259" key="10">
    <source>
        <dbReference type="PROSITE" id="PS50929"/>
    </source>
</evidence>
<dbReference type="InterPro" id="IPR003439">
    <property type="entry name" value="ABC_transporter-like_ATP-bd"/>
</dbReference>
<dbReference type="SUPFAM" id="SSF90123">
    <property type="entry name" value="ABC transporter transmembrane region"/>
    <property type="match status" value="1"/>
</dbReference>
<dbReference type="Pfam" id="PF00005">
    <property type="entry name" value="ABC_tran"/>
    <property type="match status" value="1"/>
</dbReference>